<dbReference type="PRINTS" id="PR00762">
    <property type="entry name" value="CLCHANNEL"/>
</dbReference>
<evidence type="ECO:0000256" key="8">
    <source>
        <dbReference type="SAM" id="Phobius"/>
    </source>
</evidence>
<dbReference type="Pfam" id="PF00654">
    <property type="entry name" value="Voltage_CLC"/>
    <property type="match status" value="1"/>
</dbReference>
<feature type="transmembrane region" description="Helical" evidence="8">
    <location>
        <begin position="226"/>
        <end position="253"/>
    </location>
</feature>
<keyword evidence="5" id="KW-0406">Ion transport</keyword>
<feature type="transmembrane region" description="Helical" evidence="8">
    <location>
        <begin position="305"/>
        <end position="327"/>
    </location>
</feature>
<keyword evidence="4 8" id="KW-1133">Transmembrane helix</keyword>
<dbReference type="SUPFAM" id="SSF81340">
    <property type="entry name" value="Clc chloride channel"/>
    <property type="match status" value="1"/>
</dbReference>
<evidence type="ECO:0000313" key="10">
    <source>
        <dbReference type="EMBL" id="MCQ5122054.1"/>
    </source>
</evidence>
<gene>
    <name evidence="10" type="ORF">NE663_07260</name>
</gene>
<organism evidence="10 11">
    <name type="scientific">Massilicoli timonensis</name>
    <dbReference type="NCBI Taxonomy" id="2015901"/>
    <lineage>
        <taxon>Bacteria</taxon>
        <taxon>Bacillati</taxon>
        <taxon>Bacillota</taxon>
        <taxon>Erysipelotrichia</taxon>
        <taxon>Erysipelotrichales</taxon>
        <taxon>Erysipelotrichaceae</taxon>
        <taxon>Massilicoli</taxon>
    </lineage>
</organism>
<keyword evidence="2" id="KW-0813">Transport</keyword>
<feature type="transmembrane region" description="Helical" evidence="8">
    <location>
        <begin position="159"/>
        <end position="183"/>
    </location>
</feature>
<evidence type="ECO:0000313" key="11">
    <source>
        <dbReference type="Proteomes" id="UP001524435"/>
    </source>
</evidence>
<dbReference type="Gene3D" id="3.30.70.1450">
    <property type="entry name" value="Regulator of K+ conductance, C-terminal domain"/>
    <property type="match status" value="1"/>
</dbReference>
<dbReference type="SUPFAM" id="SSF116726">
    <property type="entry name" value="TrkA C-terminal domain-like"/>
    <property type="match status" value="1"/>
</dbReference>
<dbReference type="PANTHER" id="PTHR45711">
    <property type="entry name" value="CHLORIDE CHANNEL PROTEIN"/>
    <property type="match status" value="1"/>
</dbReference>
<evidence type="ECO:0000259" key="9">
    <source>
        <dbReference type="PROSITE" id="PS51202"/>
    </source>
</evidence>
<evidence type="ECO:0000256" key="7">
    <source>
        <dbReference type="ARBA" id="ARBA00023214"/>
    </source>
</evidence>
<feature type="domain" description="RCK C-terminal" evidence="9">
    <location>
        <begin position="432"/>
        <end position="516"/>
    </location>
</feature>
<dbReference type="InterPro" id="IPR006037">
    <property type="entry name" value="RCK_C"/>
</dbReference>
<evidence type="ECO:0000256" key="4">
    <source>
        <dbReference type="ARBA" id="ARBA00022989"/>
    </source>
</evidence>
<feature type="transmembrane region" description="Helical" evidence="8">
    <location>
        <begin position="273"/>
        <end position="293"/>
    </location>
</feature>
<comment type="caution">
    <text evidence="10">The sequence shown here is derived from an EMBL/GenBank/DDBJ whole genome shotgun (WGS) entry which is preliminary data.</text>
</comment>
<dbReference type="CDD" id="cd01031">
    <property type="entry name" value="EriC"/>
    <property type="match status" value="1"/>
</dbReference>
<keyword evidence="7" id="KW-0868">Chloride</keyword>
<name>A0ABT1SLG4_9FIRM</name>
<dbReference type="PANTHER" id="PTHR45711:SF6">
    <property type="entry name" value="CHLORIDE CHANNEL PROTEIN"/>
    <property type="match status" value="1"/>
</dbReference>
<proteinExistence type="predicted"/>
<keyword evidence="6 8" id="KW-0472">Membrane</keyword>
<dbReference type="InterPro" id="IPR014743">
    <property type="entry name" value="Cl-channel_core"/>
</dbReference>
<evidence type="ECO:0000256" key="1">
    <source>
        <dbReference type="ARBA" id="ARBA00004141"/>
    </source>
</evidence>
<keyword evidence="11" id="KW-1185">Reference proteome</keyword>
<feature type="transmembrane region" description="Helical" evidence="8">
    <location>
        <begin position="195"/>
        <end position="214"/>
    </location>
</feature>
<sequence length="520" mass="56538">MKSRKETTALLHARSHLKYILILEGSIVGLLAGIVSIIYRILLGKSESFVYQIAKLVKEDGIYLIALFLFLFILGFIISQALKKEPFISGSGIPQVEAEVQNQIDQCWYRVLIAKIIGGTCAVLGGLSLGREGPSIQLGAMCGKGFSKIFRRIKVEQRYLITCGAAAGLSAAFNAPLAGILFALEEIHKNFSMSAIVSVMCASIMGDFLSQYVFGLEPALAFQVEAVLPLSCYGLIIVLGILCGVLGAGYNAAILQGQRLYEKILFLKSHQRVYIPLLLSGFLFFVFPEVLCGGHHMTSLLDESMLLSSLFFLLIVKFLFSLCSFASGAPGGIFFPLLVLGCYIGAIFGKISLSVWMIDPIYFTNFVIIAMAGFFAGIVRAPITGIVLIAEMTGSLHHLLSLALVSIVAYVTAHFMKSKPIYESLLDRLLRRQGVDLEHGSEQKRLVEVVVEIGSVIENRQVKDIAWPSKCLLVGIHRGVEEVLPKGTTTINSGDTIIALLEIPGATMAEAELEELCKSG</sequence>
<dbReference type="EMBL" id="JANGCH010000009">
    <property type="protein sequence ID" value="MCQ5122054.1"/>
    <property type="molecule type" value="Genomic_DNA"/>
</dbReference>
<evidence type="ECO:0000256" key="5">
    <source>
        <dbReference type="ARBA" id="ARBA00023065"/>
    </source>
</evidence>
<feature type="transmembrane region" description="Helical" evidence="8">
    <location>
        <begin position="62"/>
        <end position="82"/>
    </location>
</feature>
<feature type="transmembrane region" description="Helical" evidence="8">
    <location>
        <begin position="396"/>
        <end position="416"/>
    </location>
</feature>
<evidence type="ECO:0000256" key="2">
    <source>
        <dbReference type="ARBA" id="ARBA00022448"/>
    </source>
</evidence>
<feature type="transmembrane region" description="Helical" evidence="8">
    <location>
        <begin position="21"/>
        <end position="42"/>
    </location>
</feature>
<dbReference type="PROSITE" id="PS51202">
    <property type="entry name" value="RCK_C"/>
    <property type="match status" value="1"/>
</dbReference>
<comment type="subcellular location">
    <subcellularLocation>
        <location evidence="1">Membrane</location>
        <topology evidence="1">Multi-pass membrane protein</topology>
    </subcellularLocation>
</comment>
<evidence type="ECO:0000256" key="6">
    <source>
        <dbReference type="ARBA" id="ARBA00023136"/>
    </source>
</evidence>
<feature type="transmembrane region" description="Helical" evidence="8">
    <location>
        <begin position="365"/>
        <end position="390"/>
    </location>
</feature>
<dbReference type="Gene3D" id="1.10.3080.10">
    <property type="entry name" value="Clc chloride channel"/>
    <property type="match status" value="1"/>
</dbReference>
<protein>
    <submittedName>
        <fullName evidence="10">ClC family H(+)/Cl(-) exchange transporter</fullName>
    </submittedName>
</protein>
<keyword evidence="3 8" id="KW-0812">Transmembrane</keyword>
<reference evidence="10 11" key="1">
    <citation type="submission" date="2022-06" db="EMBL/GenBank/DDBJ databases">
        <title>Isolation of gut microbiota from human fecal samples.</title>
        <authorList>
            <person name="Pamer E.G."/>
            <person name="Barat B."/>
            <person name="Waligurski E."/>
            <person name="Medina S."/>
            <person name="Paddock L."/>
            <person name="Mostad J."/>
        </authorList>
    </citation>
    <scope>NUCLEOTIDE SEQUENCE [LARGE SCALE GENOMIC DNA]</scope>
    <source>
        <strain evidence="10 11">DFI.6.1</strain>
    </source>
</reference>
<dbReference type="Proteomes" id="UP001524435">
    <property type="component" value="Unassembled WGS sequence"/>
</dbReference>
<feature type="transmembrane region" description="Helical" evidence="8">
    <location>
        <begin position="333"/>
        <end position="353"/>
    </location>
</feature>
<dbReference type="RefSeq" id="WP_256197938.1">
    <property type="nucleotide sequence ID" value="NZ_JANGCH010000009.1"/>
</dbReference>
<accession>A0ABT1SLG4</accession>
<dbReference type="Pfam" id="PF02080">
    <property type="entry name" value="TrkA_C"/>
    <property type="match status" value="1"/>
</dbReference>
<dbReference type="InterPro" id="IPR036721">
    <property type="entry name" value="RCK_C_sf"/>
</dbReference>
<evidence type="ECO:0000256" key="3">
    <source>
        <dbReference type="ARBA" id="ARBA00022692"/>
    </source>
</evidence>
<dbReference type="InterPro" id="IPR001807">
    <property type="entry name" value="ClC"/>
</dbReference>